<evidence type="ECO:0000259" key="2">
    <source>
        <dbReference type="Pfam" id="PF01757"/>
    </source>
</evidence>
<dbReference type="GO" id="GO:0016747">
    <property type="term" value="F:acyltransferase activity, transferring groups other than amino-acyl groups"/>
    <property type="evidence" value="ECO:0007669"/>
    <property type="project" value="InterPro"/>
</dbReference>
<feature type="domain" description="Acyltransferase 3" evidence="2">
    <location>
        <begin position="10"/>
        <end position="359"/>
    </location>
</feature>
<dbReference type="Pfam" id="PF01757">
    <property type="entry name" value="Acyl_transf_3"/>
    <property type="match status" value="1"/>
</dbReference>
<feature type="transmembrane region" description="Helical" evidence="1">
    <location>
        <begin position="138"/>
        <end position="156"/>
    </location>
</feature>
<dbReference type="EMBL" id="JAJEQW010000004">
    <property type="protein sequence ID" value="MCC2241792.1"/>
    <property type="molecule type" value="Genomic_DNA"/>
</dbReference>
<keyword evidence="3" id="KW-0012">Acyltransferase</keyword>
<feature type="transmembrane region" description="Helical" evidence="1">
    <location>
        <begin position="264"/>
        <end position="285"/>
    </location>
</feature>
<name>A0AAW4WG59_9FIRM</name>
<evidence type="ECO:0000256" key="1">
    <source>
        <dbReference type="SAM" id="Phobius"/>
    </source>
</evidence>
<feature type="transmembrane region" description="Helical" evidence="1">
    <location>
        <begin position="339"/>
        <end position="360"/>
    </location>
</feature>
<evidence type="ECO:0000313" key="4">
    <source>
        <dbReference type="Proteomes" id="UP001198893"/>
    </source>
</evidence>
<dbReference type="Proteomes" id="UP001198893">
    <property type="component" value="Unassembled WGS sequence"/>
</dbReference>
<proteinExistence type="predicted"/>
<keyword evidence="1" id="KW-0472">Membrane</keyword>
<accession>A0AAW4WG59</accession>
<protein>
    <submittedName>
        <fullName evidence="3">Acyltransferase</fullName>
    </submittedName>
</protein>
<feature type="transmembrane region" description="Helical" evidence="1">
    <location>
        <begin position="100"/>
        <end position="118"/>
    </location>
</feature>
<keyword evidence="3" id="KW-0808">Transferase</keyword>
<feature type="transmembrane region" description="Helical" evidence="1">
    <location>
        <begin position="12"/>
        <end position="28"/>
    </location>
</feature>
<feature type="transmembrane region" description="Helical" evidence="1">
    <location>
        <begin position="223"/>
        <end position="244"/>
    </location>
</feature>
<feature type="transmembrane region" description="Helical" evidence="1">
    <location>
        <begin position="168"/>
        <end position="185"/>
    </location>
</feature>
<reference evidence="3" key="1">
    <citation type="submission" date="2021-10" db="EMBL/GenBank/DDBJ databases">
        <title>Anaerobic single-cell dispensing facilitates the cultivation of human gut bacteria.</title>
        <authorList>
            <person name="Afrizal A."/>
        </authorList>
    </citation>
    <scope>NUCLEOTIDE SEQUENCE</scope>
    <source>
        <strain evidence="3">CLA-AA-H204</strain>
    </source>
</reference>
<dbReference type="InterPro" id="IPR002656">
    <property type="entry name" value="Acyl_transf_3_dom"/>
</dbReference>
<feature type="transmembrane region" description="Helical" evidence="1">
    <location>
        <begin position="297"/>
        <end position="319"/>
    </location>
</feature>
<feature type="transmembrane region" description="Helical" evidence="1">
    <location>
        <begin position="191"/>
        <end position="211"/>
    </location>
</feature>
<comment type="caution">
    <text evidence="3">The sequence shown here is derived from an EMBL/GenBank/DDBJ whole genome shotgun (WGS) entry which is preliminary data.</text>
</comment>
<dbReference type="AlphaFoldDB" id="A0AAW4WG59"/>
<keyword evidence="1" id="KW-0812">Transmembrane</keyword>
<keyword evidence="1" id="KW-1133">Transmembrane helix</keyword>
<evidence type="ECO:0000313" key="3">
    <source>
        <dbReference type="EMBL" id="MCC2241792.1"/>
    </source>
</evidence>
<dbReference type="RefSeq" id="WP_022242722.1">
    <property type="nucleotide sequence ID" value="NZ_JAJEQW010000004.1"/>
</dbReference>
<gene>
    <name evidence="3" type="ORF">LKD47_05655</name>
</gene>
<organism evidence="3 4">
    <name type="scientific">Roseburia amylophila</name>
    <dbReference type="NCBI Taxonomy" id="2981794"/>
    <lineage>
        <taxon>Bacteria</taxon>
        <taxon>Bacillati</taxon>
        <taxon>Bacillota</taxon>
        <taxon>Clostridia</taxon>
        <taxon>Lachnospirales</taxon>
        <taxon>Lachnospiraceae</taxon>
        <taxon>Roseburia</taxon>
    </lineage>
</organism>
<sequence length="374" mass="43402">MTPAKTRSSNIELLRILAMFMIIIFHISDHCVKVQLTDTASMLRMNNGLFCEPVFYKKLLLLSTFAPMGKIGNVIFITISGYFMVSKGNGINLAKISKKLLLQLGFAAVSLTLVSSFWYRMTDGVFLKLVNINKFNSMSWFVGYYFFIMVIAYLFLNKFLAKLDKQKYFTFLIVLFAFIQFRWTGSMANSLANGLRTLLTGIFLYALGGFIHLYNPFGKIRTYCLYLIIAVSFLFIYISAYNVTQTNIQTYFLNESKDIFIQKIPSFSDYSIIPILVGLSLFEIFRRIHIPCSRMINFVGASTFMVYLLHDNAFAYSLWNTQDWITLLYEHPYIYLFKHLRWAAVTFLIGILFYIIYLCLGKALSKCRWLVMKE</sequence>